<evidence type="ECO:0000313" key="2">
    <source>
        <dbReference type="EMBL" id="GLZ75970.1"/>
    </source>
</evidence>
<dbReference type="AlphaFoldDB" id="A0A9W6SF02"/>
<dbReference type="EMBL" id="BSTX01000001">
    <property type="protein sequence ID" value="GLZ75970.1"/>
    <property type="molecule type" value="Genomic_DNA"/>
</dbReference>
<feature type="region of interest" description="Disordered" evidence="1">
    <location>
        <begin position="60"/>
        <end position="79"/>
    </location>
</feature>
<dbReference type="Proteomes" id="UP001165079">
    <property type="component" value="Unassembled WGS sequence"/>
</dbReference>
<protein>
    <submittedName>
        <fullName evidence="2">Uncharacterized protein</fullName>
    </submittedName>
</protein>
<keyword evidence="3" id="KW-1185">Reference proteome</keyword>
<accession>A0A9W6SF02</accession>
<evidence type="ECO:0000313" key="3">
    <source>
        <dbReference type="Proteomes" id="UP001165079"/>
    </source>
</evidence>
<proteinExistence type="predicted"/>
<comment type="caution">
    <text evidence="2">The sequence shown here is derived from an EMBL/GenBank/DDBJ whole genome shotgun (WGS) entry which is preliminary data.</text>
</comment>
<name>A0A9W6SF02_9ACTN</name>
<sequence>MSLLHAAAPVPRTALRRALLTVAVIAAMLLGIFCAEQLALAAAGPDAGRAAVAIAPPGGGDGPCAPADHGPEQASRGVSTGAVQLSEFCSRASAPVPAIGPAKTVRSSRPVVGAGVSRLLAELCVWRT</sequence>
<dbReference type="RefSeq" id="WP_285661173.1">
    <property type="nucleotide sequence ID" value="NZ_BSTX01000001.1"/>
</dbReference>
<organism evidence="2 3">
    <name type="scientific">Actinorhabdospora filicis</name>
    <dbReference type="NCBI Taxonomy" id="1785913"/>
    <lineage>
        <taxon>Bacteria</taxon>
        <taxon>Bacillati</taxon>
        <taxon>Actinomycetota</taxon>
        <taxon>Actinomycetes</taxon>
        <taxon>Micromonosporales</taxon>
        <taxon>Micromonosporaceae</taxon>
        <taxon>Actinorhabdospora</taxon>
    </lineage>
</organism>
<gene>
    <name evidence="2" type="ORF">Afil01_07770</name>
</gene>
<reference evidence="2" key="1">
    <citation type="submission" date="2023-03" db="EMBL/GenBank/DDBJ databases">
        <title>Actinorhabdospora filicis NBRC 111898.</title>
        <authorList>
            <person name="Ichikawa N."/>
            <person name="Sato H."/>
            <person name="Tonouchi N."/>
        </authorList>
    </citation>
    <scope>NUCLEOTIDE SEQUENCE</scope>
    <source>
        <strain evidence="2">NBRC 111898</strain>
    </source>
</reference>
<evidence type="ECO:0000256" key="1">
    <source>
        <dbReference type="SAM" id="MobiDB-lite"/>
    </source>
</evidence>